<keyword evidence="6" id="KW-0378">Hydrolase</keyword>
<comment type="similarity">
    <text evidence="3">Belongs to the HARBI1 family.</text>
</comment>
<feature type="signal peptide" evidence="8">
    <location>
        <begin position="1"/>
        <end position="29"/>
    </location>
</feature>
<evidence type="ECO:0000313" key="11">
    <source>
        <dbReference type="Proteomes" id="UP001291623"/>
    </source>
</evidence>
<name>A0AAE1VXV1_9SOLA</name>
<keyword evidence="11" id="KW-1185">Reference proteome</keyword>
<keyword evidence="5" id="KW-0479">Metal-binding</keyword>
<comment type="cofactor">
    <cofactor evidence="1">
        <name>a divalent metal cation</name>
        <dbReference type="ChEBI" id="CHEBI:60240"/>
    </cofactor>
</comment>
<dbReference type="InterPro" id="IPR027806">
    <property type="entry name" value="HARBI1_dom"/>
</dbReference>
<evidence type="ECO:0000256" key="2">
    <source>
        <dbReference type="ARBA" id="ARBA00004123"/>
    </source>
</evidence>
<sequence length="412" mass="45725">MNTRQRLAALLSSLISQLLLLLLIFPSNSNPNYDFLSPLLLHLLNTSETAATLSLIPFSKKRKRTNFSESDAPAGDDLTRFKLGRPDSFIRRNPDTFKKFFNINSSTFDWLCGLLEPLLECRDPVDSPLNIAAETRLGIGLFRLATGANYSDISRRFDVSEHVAIFCVKQLCRVLCTNYRFWVGFPNSGELESVSTQFESISGIPNCCGVICCVRFKVNEESIAAQLVVDSSSRIISIIAGFRGDKTDLQVLKSSTLFQDIEKGTILMNSQPLQINGVAVPKYFVGNGNYPLLNWLMLPFDDPVSQSNEENFNNAINLMCLPAVKAIESLRNWGVLREPLEGEIKAAVASIGACSILHNMLLSRKDYSVFCEDLSDCSFHKYQSSLSPGDSVACAIRSALVTKATEFQSQKQ</sequence>
<evidence type="ECO:0000256" key="3">
    <source>
        <dbReference type="ARBA" id="ARBA00006958"/>
    </source>
</evidence>
<feature type="chain" id="PRO_5042278571" description="DDE Tnp4 domain-containing protein" evidence="8">
    <location>
        <begin position="30"/>
        <end position="412"/>
    </location>
</feature>
<dbReference type="Pfam" id="PF13359">
    <property type="entry name" value="DDE_Tnp_4"/>
    <property type="match status" value="1"/>
</dbReference>
<evidence type="ECO:0000256" key="4">
    <source>
        <dbReference type="ARBA" id="ARBA00022722"/>
    </source>
</evidence>
<dbReference type="PANTHER" id="PTHR22930">
    <property type="match status" value="1"/>
</dbReference>
<dbReference type="GO" id="GO:0046872">
    <property type="term" value="F:metal ion binding"/>
    <property type="evidence" value="ECO:0007669"/>
    <property type="project" value="UniProtKB-KW"/>
</dbReference>
<dbReference type="Proteomes" id="UP001291623">
    <property type="component" value="Unassembled WGS sequence"/>
</dbReference>
<evidence type="ECO:0000256" key="8">
    <source>
        <dbReference type="SAM" id="SignalP"/>
    </source>
</evidence>
<dbReference type="GO" id="GO:0005634">
    <property type="term" value="C:nucleus"/>
    <property type="evidence" value="ECO:0007669"/>
    <property type="project" value="UniProtKB-SubCell"/>
</dbReference>
<keyword evidence="8" id="KW-0732">Signal</keyword>
<evidence type="ECO:0000313" key="10">
    <source>
        <dbReference type="EMBL" id="KAK4378445.1"/>
    </source>
</evidence>
<protein>
    <recommendedName>
        <fullName evidence="9">DDE Tnp4 domain-containing protein</fullName>
    </recommendedName>
</protein>
<organism evidence="10 11">
    <name type="scientific">Anisodus tanguticus</name>
    <dbReference type="NCBI Taxonomy" id="243964"/>
    <lineage>
        <taxon>Eukaryota</taxon>
        <taxon>Viridiplantae</taxon>
        <taxon>Streptophyta</taxon>
        <taxon>Embryophyta</taxon>
        <taxon>Tracheophyta</taxon>
        <taxon>Spermatophyta</taxon>
        <taxon>Magnoliopsida</taxon>
        <taxon>eudicotyledons</taxon>
        <taxon>Gunneridae</taxon>
        <taxon>Pentapetalae</taxon>
        <taxon>asterids</taxon>
        <taxon>lamiids</taxon>
        <taxon>Solanales</taxon>
        <taxon>Solanaceae</taxon>
        <taxon>Solanoideae</taxon>
        <taxon>Hyoscyameae</taxon>
        <taxon>Anisodus</taxon>
    </lineage>
</organism>
<dbReference type="AlphaFoldDB" id="A0AAE1VXV1"/>
<feature type="domain" description="DDE Tnp4" evidence="9">
    <location>
        <begin position="221"/>
        <end position="359"/>
    </location>
</feature>
<comment type="caution">
    <text evidence="10">The sequence shown here is derived from an EMBL/GenBank/DDBJ whole genome shotgun (WGS) entry which is preliminary data.</text>
</comment>
<reference evidence="10" key="1">
    <citation type="submission" date="2023-12" db="EMBL/GenBank/DDBJ databases">
        <title>Genome assembly of Anisodus tanguticus.</title>
        <authorList>
            <person name="Wang Y.-J."/>
        </authorList>
    </citation>
    <scope>NUCLEOTIDE SEQUENCE</scope>
    <source>
        <strain evidence="10">KB-2021</strain>
        <tissue evidence="10">Leaf</tissue>
    </source>
</reference>
<dbReference type="GO" id="GO:0016787">
    <property type="term" value="F:hydrolase activity"/>
    <property type="evidence" value="ECO:0007669"/>
    <property type="project" value="UniProtKB-KW"/>
</dbReference>
<accession>A0AAE1VXV1</accession>
<evidence type="ECO:0000256" key="1">
    <source>
        <dbReference type="ARBA" id="ARBA00001968"/>
    </source>
</evidence>
<proteinExistence type="inferred from homology"/>
<evidence type="ECO:0000256" key="5">
    <source>
        <dbReference type="ARBA" id="ARBA00022723"/>
    </source>
</evidence>
<keyword evidence="7" id="KW-0539">Nucleus</keyword>
<dbReference type="GO" id="GO:0004518">
    <property type="term" value="F:nuclease activity"/>
    <property type="evidence" value="ECO:0007669"/>
    <property type="project" value="UniProtKB-KW"/>
</dbReference>
<dbReference type="EMBL" id="JAVYJV010000001">
    <property type="protein sequence ID" value="KAK4378445.1"/>
    <property type="molecule type" value="Genomic_DNA"/>
</dbReference>
<keyword evidence="4" id="KW-0540">Nuclease</keyword>
<dbReference type="InterPro" id="IPR045249">
    <property type="entry name" value="HARBI1-like"/>
</dbReference>
<comment type="subcellular location">
    <subcellularLocation>
        <location evidence="2">Nucleus</location>
    </subcellularLocation>
</comment>
<evidence type="ECO:0000256" key="7">
    <source>
        <dbReference type="ARBA" id="ARBA00023242"/>
    </source>
</evidence>
<dbReference type="PANTHER" id="PTHR22930:SF190">
    <property type="entry name" value="OS06G0164500 PROTEIN"/>
    <property type="match status" value="1"/>
</dbReference>
<evidence type="ECO:0000256" key="6">
    <source>
        <dbReference type="ARBA" id="ARBA00022801"/>
    </source>
</evidence>
<evidence type="ECO:0000259" key="9">
    <source>
        <dbReference type="Pfam" id="PF13359"/>
    </source>
</evidence>
<gene>
    <name evidence="10" type="ORF">RND71_000307</name>
</gene>